<evidence type="ECO:0000256" key="3">
    <source>
        <dbReference type="ARBA" id="ARBA00010772"/>
    </source>
</evidence>
<dbReference type="InterPro" id="IPR046457">
    <property type="entry name" value="PMI_typeI_cat"/>
</dbReference>
<protein>
    <recommendedName>
        <fullName evidence="4">mannose-6-phosphate isomerase</fullName>
        <ecNumber evidence="4">5.3.1.8</ecNumber>
    </recommendedName>
    <alternativeName>
        <fullName evidence="8">Phosphohexomutase</fullName>
    </alternativeName>
    <alternativeName>
        <fullName evidence="9">Phosphomannose isomerase</fullName>
    </alternativeName>
</protein>
<evidence type="ECO:0000313" key="14">
    <source>
        <dbReference type="Proteomes" id="UP001500363"/>
    </source>
</evidence>
<dbReference type="PRINTS" id="PR00714">
    <property type="entry name" value="MAN6PISMRASE"/>
</dbReference>
<dbReference type="EC" id="5.3.1.8" evidence="4"/>
<feature type="compositionally biased region" description="Polar residues" evidence="10">
    <location>
        <begin position="236"/>
        <end position="245"/>
    </location>
</feature>
<keyword evidence="14" id="KW-1185">Reference proteome</keyword>
<evidence type="ECO:0000256" key="8">
    <source>
        <dbReference type="ARBA" id="ARBA00029741"/>
    </source>
</evidence>
<dbReference type="PIRSF" id="PIRSF001480">
    <property type="entry name" value="Mannose-6-phosphate_isomerase"/>
    <property type="match status" value="1"/>
</dbReference>
<evidence type="ECO:0000256" key="7">
    <source>
        <dbReference type="ARBA" id="ARBA00023235"/>
    </source>
</evidence>
<keyword evidence="6" id="KW-0862">Zinc</keyword>
<evidence type="ECO:0000256" key="4">
    <source>
        <dbReference type="ARBA" id="ARBA00011956"/>
    </source>
</evidence>
<sequence>MGDGVVVRLTNTIRDYAWGSPTAIPALLGVEPDGKPQAELWMGAHESAPSVLPSGESLYDVVSAAPSSVLGEETAERFDGRFPFLAKILAAAQPLSIQAHPSPEQAVDGYRRDEEAGIPRDAADRNYKDSWPKPEILIALEPFDALVGFRPLDRTVALLEALDPTGLEDLTAALRDGKLREAFTEFMSNDRDAIRPLVAALGEACEQYVERVHTTGGAEPAGPSAVAAPSDAVGASGQTTASSEAGASGVVDASALGEAPASGDGPGGEFFVEAETLARLAADFPDDPGVLAALLLNRVRLERFESVYLPAGNVHAYLRGTGFEVMANSDNVLRGGLTSKHIDVPELVSVIDFEPLADPVLHGTAVAPGVTAYETGSPYFAVRRVDLDGDTVVVPAEGARIVAVVDGDVTVGAEGTDETEALSGGQSAFLAGPEGPCNLRGSGTAFVVSAR</sequence>
<evidence type="ECO:0000313" key="13">
    <source>
        <dbReference type="EMBL" id="GAA1527680.1"/>
    </source>
</evidence>
<dbReference type="EMBL" id="BAAANC010000002">
    <property type="protein sequence ID" value="GAA1527680.1"/>
    <property type="molecule type" value="Genomic_DNA"/>
</dbReference>
<comment type="similarity">
    <text evidence="3">Belongs to the mannose-6-phosphate isomerase type 1 family.</text>
</comment>
<evidence type="ECO:0000259" key="11">
    <source>
        <dbReference type="Pfam" id="PF20511"/>
    </source>
</evidence>
<dbReference type="PANTHER" id="PTHR10309">
    <property type="entry name" value="MANNOSE-6-PHOSPHATE ISOMERASE"/>
    <property type="match status" value="1"/>
</dbReference>
<feature type="domain" description="Phosphomannose isomerase type I catalytic" evidence="11">
    <location>
        <begin position="7"/>
        <end position="152"/>
    </location>
</feature>
<evidence type="ECO:0000256" key="5">
    <source>
        <dbReference type="ARBA" id="ARBA00022723"/>
    </source>
</evidence>
<dbReference type="InterPro" id="IPR016305">
    <property type="entry name" value="Mannose-6-P_Isomerase"/>
</dbReference>
<comment type="caution">
    <text evidence="13">The sequence shown here is derived from an EMBL/GenBank/DDBJ whole genome shotgun (WGS) entry which is preliminary data.</text>
</comment>
<dbReference type="Pfam" id="PF20511">
    <property type="entry name" value="PMI_typeI_cat"/>
    <property type="match status" value="1"/>
</dbReference>
<reference evidence="13 14" key="1">
    <citation type="journal article" date="2019" name="Int. J. Syst. Evol. Microbiol.">
        <title>The Global Catalogue of Microorganisms (GCM) 10K type strain sequencing project: providing services to taxonomists for standard genome sequencing and annotation.</title>
        <authorList>
            <consortium name="The Broad Institute Genomics Platform"/>
            <consortium name="The Broad Institute Genome Sequencing Center for Infectious Disease"/>
            <person name="Wu L."/>
            <person name="Ma J."/>
        </authorList>
    </citation>
    <scope>NUCLEOTIDE SEQUENCE [LARGE SCALE GENOMIC DNA]</scope>
    <source>
        <strain evidence="13 14">JCM 14303</strain>
    </source>
</reference>
<dbReference type="InterPro" id="IPR049071">
    <property type="entry name" value="MPI_cupin_dom"/>
</dbReference>
<dbReference type="CDD" id="cd07011">
    <property type="entry name" value="cupin_PMI_type_I_N"/>
    <property type="match status" value="1"/>
</dbReference>
<dbReference type="Proteomes" id="UP001500363">
    <property type="component" value="Unassembled WGS sequence"/>
</dbReference>
<dbReference type="PANTHER" id="PTHR10309:SF0">
    <property type="entry name" value="MANNOSE-6-PHOSPHATE ISOMERASE"/>
    <property type="match status" value="1"/>
</dbReference>
<feature type="region of interest" description="Disordered" evidence="10">
    <location>
        <begin position="214"/>
        <end position="246"/>
    </location>
</feature>
<accession>A0ABN2AXN8</accession>
<dbReference type="Gene3D" id="2.60.120.10">
    <property type="entry name" value="Jelly Rolls"/>
    <property type="match status" value="3"/>
</dbReference>
<evidence type="ECO:0000256" key="6">
    <source>
        <dbReference type="ARBA" id="ARBA00022833"/>
    </source>
</evidence>
<name>A0ABN2AXN8_9ACTN</name>
<evidence type="ECO:0000256" key="1">
    <source>
        <dbReference type="ARBA" id="ARBA00000757"/>
    </source>
</evidence>
<evidence type="ECO:0000256" key="9">
    <source>
        <dbReference type="ARBA" id="ARBA00030762"/>
    </source>
</evidence>
<proteinExistence type="inferred from homology"/>
<dbReference type="InterPro" id="IPR011051">
    <property type="entry name" value="RmlC_Cupin_sf"/>
</dbReference>
<evidence type="ECO:0000259" key="12">
    <source>
        <dbReference type="Pfam" id="PF21621"/>
    </source>
</evidence>
<organism evidence="13 14">
    <name type="scientific">Kribbella lupini</name>
    <dbReference type="NCBI Taxonomy" id="291602"/>
    <lineage>
        <taxon>Bacteria</taxon>
        <taxon>Bacillati</taxon>
        <taxon>Actinomycetota</taxon>
        <taxon>Actinomycetes</taxon>
        <taxon>Propionibacteriales</taxon>
        <taxon>Kribbellaceae</taxon>
        <taxon>Kribbella</taxon>
    </lineage>
</organism>
<feature type="domain" description="Mannose-6-phosphate isomerase cupin" evidence="12">
    <location>
        <begin position="371"/>
        <end position="448"/>
    </location>
</feature>
<dbReference type="InterPro" id="IPR014710">
    <property type="entry name" value="RmlC-like_jellyroll"/>
</dbReference>
<gene>
    <name evidence="13" type="ORF">GCM10009741_31810</name>
</gene>
<evidence type="ECO:0000256" key="10">
    <source>
        <dbReference type="SAM" id="MobiDB-lite"/>
    </source>
</evidence>
<keyword evidence="7" id="KW-0413">Isomerase</keyword>
<dbReference type="Pfam" id="PF21621">
    <property type="entry name" value="MPI_cupin_dom"/>
    <property type="match status" value="1"/>
</dbReference>
<comment type="catalytic activity">
    <reaction evidence="1">
        <text>D-mannose 6-phosphate = D-fructose 6-phosphate</text>
        <dbReference type="Rhea" id="RHEA:12356"/>
        <dbReference type="ChEBI" id="CHEBI:58735"/>
        <dbReference type="ChEBI" id="CHEBI:61527"/>
        <dbReference type="EC" id="5.3.1.8"/>
    </reaction>
</comment>
<evidence type="ECO:0000256" key="2">
    <source>
        <dbReference type="ARBA" id="ARBA00001947"/>
    </source>
</evidence>
<comment type="cofactor">
    <cofactor evidence="2">
        <name>Zn(2+)</name>
        <dbReference type="ChEBI" id="CHEBI:29105"/>
    </cofactor>
</comment>
<dbReference type="SUPFAM" id="SSF51182">
    <property type="entry name" value="RmlC-like cupins"/>
    <property type="match status" value="1"/>
</dbReference>
<dbReference type="NCBIfam" id="TIGR00218">
    <property type="entry name" value="manA"/>
    <property type="match status" value="1"/>
</dbReference>
<keyword evidence="5" id="KW-0479">Metal-binding</keyword>
<dbReference type="InterPro" id="IPR001250">
    <property type="entry name" value="Man6P_Isoase-1"/>
</dbReference>